<dbReference type="InterPro" id="IPR005490">
    <property type="entry name" value="LD_TPept_cat_dom"/>
</dbReference>
<evidence type="ECO:0000256" key="5">
    <source>
        <dbReference type="ARBA" id="ARBA00022801"/>
    </source>
</evidence>
<dbReference type="PANTHER" id="PTHR30582">
    <property type="entry name" value="L,D-TRANSPEPTIDASE"/>
    <property type="match status" value="1"/>
</dbReference>
<name>A0ABZ0HTT0_9HYPH</name>
<protein>
    <submittedName>
        <fullName evidence="11">L,D-transpeptidase</fullName>
        <ecNumber evidence="11">2.3.2.-</ecNumber>
    </submittedName>
</protein>
<proteinExistence type="inferred from homology"/>
<dbReference type="Pfam" id="PF03734">
    <property type="entry name" value="YkuD"/>
    <property type="match status" value="1"/>
</dbReference>
<accession>A0ABZ0HTT0</accession>
<dbReference type="EMBL" id="CP136862">
    <property type="protein sequence ID" value="WOJ90699.1"/>
    <property type="molecule type" value="Genomic_DNA"/>
</dbReference>
<dbReference type="EC" id="2.3.2.-" evidence="11"/>
<keyword evidence="5" id="KW-0378">Hydrolase</keyword>
<keyword evidence="3" id="KW-0328">Glycosyltransferase</keyword>
<comment type="similarity">
    <text evidence="2">Belongs to the YkuD family.</text>
</comment>
<evidence type="ECO:0000256" key="7">
    <source>
        <dbReference type="ARBA" id="ARBA00022984"/>
    </source>
</evidence>
<reference evidence="11 12" key="1">
    <citation type="submission" date="2023-10" db="EMBL/GenBank/DDBJ databases">
        <title>Novel methanotroph of the genus Methylocapsa from a subarctic wetland.</title>
        <authorList>
            <person name="Belova S.E."/>
            <person name="Oshkin I.Y."/>
            <person name="Miroshnikov K."/>
            <person name="Dedysh S.N."/>
        </authorList>
    </citation>
    <scope>NUCLEOTIDE SEQUENCE [LARGE SCALE GENOMIC DNA]</scope>
    <source>
        <strain evidence="11 12">RX1</strain>
    </source>
</reference>
<keyword evidence="7 9" id="KW-0573">Peptidoglycan synthesis</keyword>
<keyword evidence="12" id="KW-1185">Reference proteome</keyword>
<keyword evidence="8 9" id="KW-0961">Cell wall biogenesis/degradation</keyword>
<evidence type="ECO:0000313" key="11">
    <source>
        <dbReference type="EMBL" id="WOJ90699.1"/>
    </source>
</evidence>
<dbReference type="SUPFAM" id="SSF141523">
    <property type="entry name" value="L,D-transpeptidase catalytic domain-like"/>
    <property type="match status" value="1"/>
</dbReference>
<comment type="pathway">
    <text evidence="1 9">Cell wall biogenesis; peptidoglycan biosynthesis.</text>
</comment>
<sequence>MRRSVLSLVVTSLAISAIGLLLLALPTPALAQWRNYSGYEIYPTYPPYDYPAYPNYFPAAPPPPYRGSPYAYGQPAAPSYGYGYAPGDPYGPRTRNSSYHAAYDQQDLELGVDFRARTATTVQNPTREPPGTIVIDTQSRHLYLVQSGGGAIAYGIGVGRQGFEWKGVARVGRKAEWPRWIPPKEMLQRRPDLPEQMDGGLENPLGARALYLFQGNRDTLFRIHGTNEPDTIGKAVSSGCIRMMNADVIDLYQRVGIGARVVVL</sequence>
<evidence type="ECO:0000256" key="3">
    <source>
        <dbReference type="ARBA" id="ARBA00022676"/>
    </source>
</evidence>
<evidence type="ECO:0000256" key="4">
    <source>
        <dbReference type="ARBA" id="ARBA00022679"/>
    </source>
</evidence>
<dbReference type="PROSITE" id="PS52029">
    <property type="entry name" value="LD_TPASE"/>
    <property type="match status" value="1"/>
</dbReference>
<feature type="active site" description="Proton donor/acceptor" evidence="9">
    <location>
        <position position="224"/>
    </location>
</feature>
<organism evidence="11 12">
    <name type="scientific">Methylocapsa polymorpha</name>
    <dbReference type="NCBI Taxonomy" id="3080828"/>
    <lineage>
        <taxon>Bacteria</taxon>
        <taxon>Pseudomonadati</taxon>
        <taxon>Pseudomonadota</taxon>
        <taxon>Alphaproteobacteria</taxon>
        <taxon>Hyphomicrobiales</taxon>
        <taxon>Beijerinckiaceae</taxon>
        <taxon>Methylocapsa</taxon>
    </lineage>
</organism>
<evidence type="ECO:0000256" key="6">
    <source>
        <dbReference type="ARBA" id="ARBA00022960"/>
    </source>
</evidence>
<evidence type="ECO:0000256" key="9">
    <source>
        <dbReference type="PROSITE-ProRule" id="PRU01373"/>
    </source>
</evidence>
<keyword evidence="6 9" id="KW-0133">Cell shape</keyword>
<evidence type="ECO:0000313" key="12">
    <source>
        <dbReference type="Proteomes" id="UP001626536"/>
    </source>
</evidence>
<evidence type="ECO:0000259" key="10">
    <source>
        <dbReference type="PROSITE" id="PS52029"/>
    </source>
</evidence>
<dbReference type="Gene3D" id="2.40.440.10">
    <property type="entry name" value="L,D-transpeptidase catalytic domain-like"/>
    <property type="match status" value="1"/>
</dbReference>
<feature type="domain" description="L,D-TPase catalytic" evidence="10">
    <location>
        <begin position="131"/>
        <end position="264"/>
    </location>
</feature>
<dbReference type="PANTHER" id="PTHR30582:SF24">
    <property type="entry name" value="L,D-TRANSPEPTIDASE ERFK_SRFK-RELATED"/>
    <property type="match status" value="1"/>
</dbReference>
<evidence type="ECO:0000256" key="2">
    <source>
        <dbReference type="ARBA" id="ARBA00005992"/>
    </source>
</evidence>
<dbReference type="InterPro" id="IPR050979">
    <property type="entry name" value="LD-transpeptidase"/>
</dbReference>
<gene>
    <name evidence="11" type="ORF">RZS28_05250</name>
</gene>
<dbReference type="GO" id="GO:0016746">
    <property type="term" value="F:acyltransferase activity"/>
    <property type="evidence" value="ECO:0007669"/>
    <property type="project" value="UniProtKB-KW"/>
</dbReference>
<feature type="active site" description="Nucleophile" evidence="9">
    <location>
        <position position="240"/>
    </location>
</feature>
<evidence type="ECO:0000256" key="8">
    <source>
        <dbReference type="ARBA" id="ARBA00023316"/>
    </source>
</evidence>
<keyword evidence="4 11" id="KW-0808">Transferase</keyword>
<dbReference type="CDD" id="cd16913">
    <property type="entry name" value="YkuD_like"/>
    <property type="match status" value="1"/>
</dbReference>
<dbReference type="RefSeq" id="WP_407340284.1">
    <property type="nucleotide sequence ID" value="NZ_CP136862.1"/>
</dbReference>
<evidence type="ECO:0000256" key="1">
    <source>
        <dbReference type="ARBA" id="ARBA00004752"/>
    </source>
</evidence>
<keyword evidence="11" id="KW-0012">Acyltransferase</keyword>
<dbReference type="InterPro" id="IPR038063">
    <property type="entry name" value="Transpep_catalytic_dom"/>
</dbReference>
<dbReference type="Proteomes" id="UP001626536">
    <property type="component" value="Chromosome"/>
</dbReference>